<gene>
    <name evidence="2" type="ORF">Cgig2_021038</name>
</gene>
<feature type="signal peptide" evidence="1">
    <location>
        <begin position="1"/>
        <end position="16"/>
    </location>
</feature>
<feature type="chain" id="PRO_5040347135" evidence="1">
    <location>
        <begin position="17"/>
        <end position="194"/>
    </location>
</feature>
<sequence length="194" mass="22099">MLLLLNLRMLMRMAFSVANDDGWVKVYLYFRKLFLKYCAGSDKLVVQEHKQGGGRVHQKVLCNHSKLFVRVHTHRNTESSEALDWCSISELLEKDESKAQKLSEDRSLKIFKDNRISSNRNRWKIFYSNFLVPGGSSSQTLGHDREPAVFSHVNTEMQPQHLSSLLAIDLQGALIVSHRGAETGSPINPESDMI</sequence>
<comment type="caution">
    <text evidence="2">The sequence shown here is derived from an EMBL/GenBank/DDBJ whole genome shotgun (WGS) entry which is preliminary data.</text>
</comment>
<protein>
    <submittedName>
        <fullName evidence="2">Uncharacterized protein</fullName>
    </submittedName>
</protein>
<reference evidence="2" key="1">
    <citation type="submission" date="2022-04" db="EMBL/GenBank/DDBJ databases">
        <title>Carnegiea gigantea Genome sequencing and assembly v2.</title>
        <authorList>
            <person name="Copetti D."/>
            <person name="Sanderson M.J."/>
            <person name="Burquez A."/>
            <person name="Wojciechowski M.F."/>
        </authorList>
    </citation>
    <scope>NUCLEOTIDE SEQUENCE</scope>
    <source>
        <strain evidence="2">SGP5-SGP5p</strain>
        <tissue evidence="2">Aerial part</tissue>
    </source>
</reference>
<accession>A0A9Q1GT43</accession>
<dbReference type="AlphaFoldDB" id="A0A9Q1GT43"/>
<dbReference type="Proteomes" id="UP001153076">
    <property type="component" value="Unassembled WGS sequence"/>
</dbReference>
<keyword evidence="3" id="KW-1185">Reference proteome</keyword>
<dbReference type="EMBL" id="JAKOGI010001291">
    <property type="protein sequence ID" value="KAJ8426431.1"/>
    <property type="molecule type" value="Genomic_DNA"/>
</dbReference>
<evidence type="ECO:0000313" key="3">
    <source>
        <dbReference type="Proteomes" id="UP001153076"/>
    </source>
</evidence>
<evidence type="ECO:0000313" key="2">
    <source>
        <dbReference type="EMBL" id="KAJ8426431.1"/>
    </source>
</evidence>
<proteinExistence type="predicted"/>
<keyword evidence="1" id="KW-0732">Signal</keyword>
<evidence type="ECO:0000256" key="1">
    <source>
        <dbReference type="SAM" id="SignalP"/>
    </source>
</evidence>
<organism evidence="2 3">
    <name type="scientific">Carnegiea gigantea</name>
    <dbReference type="NCBI Taxonomy" id="171969"/>
    <lineage>
        <taxon>Eukaryota</taxon>
        <taxon>Viridiplantae</taxon>
        <taxon>Streptophyta</taxon>
        <taxon>Embryophyta</taxon>
        <taxon>Tracheophyta</taxon>
        <taxon>Spermatophyta</taxon>
        <taxon>Magnoliopsida</taxon>
        <taxon>eudicotyledons</taxon>
        <taxon>Gunneridae</taxon>
        <taxon>Pentapetalae</taxon>
        <taxon>Caryophyllales</taxon>
        <taxon>Cactineae</taxon>
        <taxon>Cactaceae</taxon>
        <taxon>Cactoideae</taxon>
        <taxon>Echinocereeae</taxon>
        <taxon>Carnegiea</taxon>
    </lineage>
</organism>
<name>A0A9Q1GT43_9CARY</name>